<accession>X8C7K9</accession>
<comment type="caution">
    <text evidence="2">The sequence shown here is derived from an EMBL/GenBank/DDBJ whole genome shotgun (WGS) entry which is preliminary data.</text>
</comment>
<reference evidence="2" key="1">
    <citation type="submission" date="2014-01" db="EMBL/GenBank/DDBJ databases">
        <authorList>
            <person name="Brown-Elliot B."/>
            <person name="Wallace R."/>
            <person name="Lenaerts A."/>
            <person name="Ordway D."/>
            <person name="DeGroote M.A."/>
            <person name="Parker T."/>
            <person name="Sizemore C."/>
            <person name="Tallon L.J."/>
            <person name="Sadzewicz L.K."/>
            <person name="Sengamalay N."/>
            <person name="Fraser C.M."/>
            <person name="Hine E."/>
            <person name="Shefchek K.A."/>
            <person name="Das S.P."/>
            <person name="Tettelin H."/>
        </authorList>
    </citation>
    <scope>NUCLEOTIDE SEQUENCE [LARGE SCALE GENOMIC DNA]</scope>
    <source>
        <strain evidence="2">4042</strain>
    </source>
</reference>
<feature type="region of interest" description="Disordered" evidence="1">
    <location>
        <begin position="1"/>
        <end position="48"/>
    </location>
</feature>
<protein>
    <submittedName>
        <fullName evidence="2">Transcriptional regulator, TetR family domain protein</fullName>
    </submittedName>
</protein>
<sequence length="91" mass="10090">MAEEGRLTQDRHGACGEAQGRPAGRTARPGTGAVSRTRLRKRQPQRRVAASYQVKMAMGAAEQVAAMTSLLRLHNQALFERIVAIWEDLFK</sequence>
<feature type="compositionally biased region" description="Basic and acidic residues" evidence="1">
    <location>
        <begin position="1"/>
        <end position="14"/>
    </location>
</feature>
<evidence type="ECO:0000256" key="1">
    <source>
        <dbReference type="SAM" id="MobiDB-lite"/>
    </source>
</evidence>
<name>X8C7K9_MYCXE</name>
<proteinExistence type="predicted"/>
<dbReference type="AlphaFoldDB" id="X8C7K9"/>
<dbReference type="EMBL" id="JAOB01000033">
    <property type="protein sequence ID" value="EUA52327.1"/>
    <property type="molecule type" value="Genomic_DNA"/>
</dbReference>
<evidence type="ECO:0000313" key="2">
    <source>
        <dbReference type="EMBL" id="EUA52327.1"/>
    </source>
</evidence>
<gene>
    <name evidence="2" type="ORF">I553_2513</name>
</gene>
<organism evidence="2">
    <name type="scientific">Mycobacterium xenopi 4042</name>
    <dbReference type="NCBI Taxonomy" id="1299334"/>
    <lineage>
        <taxon>Bacteria</taxon>
        <taxon>Bacillati</taxon>
        <taxon>Actinomycetota</taxon>
        <taxon>Actinomycetes</taxon>
        <taxon>Mycobacteriales</taxon>
        <taxon>Mycobacteriaceae</taxon>
        <taxon>Mycobacterium</taxon>
    </lineage>
</organism>